<dbReference type="CDD" id="cd06222">
    <property type="entry name" value="RNase_H_like"/>
    <property type="match status" value="1"/>
</dbReference>
<protein>
    <recommendedName>
        <fullName evidence="1">RNase H type-1 domain-containing protein</fullName>
    </recommendedName>
</protein>
<sequence length="129" mass="14378">MTLDYISKVPSHTIEHSNANKWCPPPDGWIKINTNASFKSEEGTAAIGYIARTNLGHVVFAAGRQIEATSVLEAEAKAMKEAIAEAHQHGLQQGEERLRIVTLEICALRLDQTIRLMRDRISRVRKSSL</sequence>
<dbReference type="STRING" id="4615.A0A199UUV2"/>
<dbReference type="PANTHER" id="PTHR47074">
    <property type="entry name" value="BNAC02G40300D PROTEIN"/>
    <property type="match status" value="1"/>
</dbReference>
<reference evidence="2 3" key="1">
    <citation type="journal article" date="2016" name="DNA Res.">
        <title>The draft genome of MD-2 pineapple using hybrid error correction of long reads.</title>
        <authorList>
            <person name="Redwan R.M."/>
            <person name="Saidin A."/>
            <person name="Kumar S.V."/>
        </authorList>
    </citation>
    <scope>NUCLEOTIDE SEQUENCE [LARGE SCALE GENOMIC DNA]</scope>
    <source>
        <strain evidence="3">cv. MD2</strain>
        <tissue evidence="2">Leaf</tissue>
    </source>
</reference>
<dbReference type="Pfam" id="PF13456">
    <property type="entry name" value="RVT_3"/>
    <property type="match status" value="1"/>
</dbReference>
<dbReference type="PANTHER" id="PTHR47074:SF11">
    <property type="entry name" value="REVERSE TRANSCRIPTASE-LIKE PROTEIN"/>
    <property type="match status" value="1"/>
</dbReference>
<dbReference type="Proteomes" id="UP000092600">
    <property type="component" value="Unassembled WGS sequence"/>
</dbReference>
<comment type="caution">
    <text evidence="2">The sequence shown here is derived from an EMBL/GenBank/DDBJ whole genome shotgun (WGS) entry which is preliminary data.</text>
</comment>
<dbReference type="EMBL" id="LSRQ01004936">
    <property type="protein sequence ID" value="OAY68425.1"/>
    <property type="molecule type" value="Genomic_DNA"/>
</dbReference>
<feature type="domain" description="RNase H type-1" evidence="1">
    <location>
        <begin position="33"/>
        <end position="92"/>
    </location>
</feature>
<dbReference type="GO" id="GO:0004523">
    <property type="term" value="F:RNA-DNA hybrid ribonuclease activity"/>
    <property type="evidence" value="ECO:0007669"/>
    <property type="project" value="InterPro"/>
</dbReference>
<dbReference type="InterPro" id="IPR012337">
    <property type="entry name" value="RNaseH-like_sf"/>
</dbReference>
<dbReference type="InterPro" id="IPR052929">
    <property type="entry name" value="RNase_H-like_EbsB-rel"/>
</dbReference>
<dbReference type="SUPFAM" id="SSF53098">
    <property type="entry name" value="Ribonuclease H-like"/>
    <property type="match status" value="1"/>
</dbReference>
<name>A0A199UUV2_ANACO</name>
<evidence type="ECO:0000313" key="3">
    <source>
        <dbReference type="Proteomes" id="UP000092600"/>
    </source>
</evidence>
<dbReference type="InterPro" id="IPR036397">
    <property type="entry name" value="RNaseH_sf"/>
</dbReference>
<gene>
    <name evidence="2" type="ORF">ACMD2_26769</name>
</gene>
<organism evidence="2 3">
    <name type="scientific">Ananas comosus</name>
    <name type="common">Pineapple</name>
    <name type="synonym">Ananas ananas</name>
    <dbReference type="NCBI Taxonomy" id="4615"/>
    <lineage>
        <taxon>Eukaryota</taxon>
        <taxon>Viridiplantae</taxon>
        <taxon>Streptophyta</taxon>
        <taxon>Embryophyta</taxon>
        <taxon>Tracheophyta</taxon>
        <taxon>Spermatophyta</taxon>
        <taxon>Magnoliopsida</taxon>
        <taxon>Liliopsida</taxon>
        <taxon>Poales</taxon>
        <taxon>Bromeliaceae</taxon>
        <taxon>Bromelioideae</taxon>
        <taxon>Ananas</taxon>
    </lineage>
</organism>
<dbReference type="AlphaFoldDB" id="A0A199UUV2"/>
<dbReference type="InterPro" id="IPR044730">
    <property type="entry name" value="RNase_H-like_dom_plant"/>
</dbReference>
<accession>A0A199UUV2</accession>
<evidence type="ECO:0000313" key="2">
    <source>
        <dbReference type="EMBL" id="OAY68425.1"/>
    </source>
</evidence>
<evidence type="ECO:0000259" key="1">
    <source>
        <dbReference type="Pfam" id="PF13456"/>
    </source>
</evidence>
<dbReference type="GO" id="GO:0003676">
    <property type="term" value="F:nucleic acid binding"/>
    <property type="evidence" value="ECO:0007669"/>
    <property type="project" value="InterPro"/>
</dbReference>
<dbReference type="InterPro" id="IPR002156">
    <property type="entry name" value="RNaseH_domain"/>
</dbReference>
<proteinExistence type="predicted"/>
<dbReference type="Gene3D" id="3.30.420.10">
    <property type="entry name" value="Ribonuclease H-like superfamily/Ribonuclease H"/>
    <property type="match status" value="1"/>
</dbReference>